<reference evidence="1" key="1">
    <citation type="submission" date="2014-09" db="EMBL/GenBank/DDBJ databases">
        <title>G. arboreum L. cv. AKA8401 A2 genome assembly version 1.0.</title>
        <authorList>
            <person name="Mudge J."/>
            <person name="Ramaraj T."/>
            <person name="Lindquist I.E."/>
            <person name="Bharti A.K."/>
            <person name="Sundararajan A."/>
            <person name="Cameron C.T."/>
            <person name="Woodward J.E."/>
            <person name="May G.D."/>
            <person name="Brubaker C."/>
            <person name="Broadhvest J."/>
            <person name="Wilkins T.A."/>
        </authorList>
    </citation>
    <scope>NUCLEOTIDE SEQUENCE</scope>
</reference>
<sequence>MSCIVCCIAWGWVDFIWMKCTERLFNLIYW</sequence>
<gene>
    <name evidence="2" type="ORF">F383_23669</name>
    <name evidence="1" type="ORF">F383_28110</name>
</gene>
<dbReference type="EMBL" id="JRRC01370236">
    <property type="protein sequence ID" value="KHG03606.1"/>
    <property type="molecule type" value="Genomic_DNA"/>
</dbReference>
<protein>
    <submittedName>
        <fullName evidence="1">Uncharacterized protein</fullName>
    </submittedName>
</protein>
<dbReference type="EMBL" id="KN410258">
    <property type="protein sequence ID" value="KHG18295.1"/>
    <property type="molecule type" value="Genomic_DNA"/>
</dbReference>
<proteinExistence type="predicted"/>
<evidence type="ECO:0000313" key="1">
    <source>
        <dbReference type="EMBL" id="KHG03606.1"/>
    </source>
</evidence>
<reference evidence="3" key="2">
    <citation type="submission" date="2014-09" db="EMBL/GenBank/DDBJ databases">
        <authorList>
            <person name="Mudge J."/>
            <person name="Ramaraj T."/>
            <person name="Lindquist I.E."/>
            <person name="Bharti A.K."/>
            <person name="Sundararajan A."/>
            <person name="Cameron C.T."/>
            <person name="Woodward J.E."/>
            <person name="May G.D."/>
            <person name="Brubaker C."/>
            <person name="Broadhvest J."/>
            <person name="Wilkins T.A."/>
        </authorList>
    </citation>
    <scope>NUCLEOTIDE SEQUENCE</scope>
    <source>
        <strain evidence="3">cv. AKA8401</strain>
    </source>
</reference>
<evidence type="ECO:0000313" key="2">
    <source>
        <dbReference type="EMBL" id="KHG18295.1"/>
    </source>
</evidence>
<accession>A0A0B0MXE0</accession>
<evidence type="ECO:0000313" key="3">
    <source>
        <dbReference type="Proteomes" id="UP000032142"/>
    </source>
</evidence>
<keyword evidence="3" id="KW-1185">Reference proteome</keyword>
<name>A0A0B0MXE0_GOSAR</name>
<dbReference type="AlphaFoldDB" id="A0A0B0MXE0"/>
<dbReference type="Proteomes" id="UP000032142">
    <property type="component" value="Unassembled WGS sequence"/>
</dbReference>
<organism evidence="1 3">
    <name type="scientific">Gossypium arboreum</name>
    <name type="common">Tree cotton</name>
    <name type="synonym">Gossypium nanking</name>
    <dbReference type="NCBI Taxonomy" id="29729"/>
    <lineage>
        <taxon>Eukaryota</taxon>
        <taxon>Viridiplantae</taxon>
        <taxon>Streptophyta</taxon>
        <taxon>Embryophyta</taxon>
        <taxon>Tracheophyta</taxon>
        <taxon>Spermatophyta</taxon>
        <taxon>Magnoliopsida</taxon>
        <taxon>eudicotyledons</taxon>
        <taxon>Gunneridae</taxon>
        <taxon>Pentapetalae</taxon>
        <taxon>rosids</taxon>
        <taxon>malvids</taxon>
        <taxon>Malvales</taxon>
        <taxon>Malvaceae</taxon>
        <taxon>Malvoideae</taxon>
        <taxon>Gossypium</taxon>
    </lineage>
</organism>